<evidence type="ECO:0000313" key="1">
    <source>
        <dbReference type="EMBL" id="SEL41796.1"/>
    </source>
</evidence>
<evidence type="ECO:0000313" key="2">
    <source>
        <dbReference type="Proteomes" id="UP000198916"/>
    </source>
</evidence>
<accession>A0A1H7Q1U2</accession>
<reference evidence="2" key="1">
    <citation type="submission" date="2016-10" db="EMBL/GenBank/DDBJ databases">
        <authorList>
            <person name="Varghese N."/>
            <person name="Submissions S."/>
        </authorList>
    </citation>
    <scope>NUCLEOTIDE SEQUENCE [LARGE SCALE GENOMIC DNA]</scope>
    <source>
        <strain evidence="2">Jip14</strain>
    </source>
</reference>
<organism evidence="1 2">
    <name type="scientific">Parapedobacter koreensis</name>
    <dbReference type="NCBI Taxonomy" id="332977"/>
    <lineage>
        <taxon>Bacteria</taxon>
        <taxon>Pseudomonadati</taxon>
        <taxon>Bacteroidota</taxon>
        <taxon>Sphingobacteriia</taxon>
        <taxon>Sphingobacteriales</taxon>
        <taxon>Sphingobacteriaceae</taxon>
        <taxon>Parapedobacter</taxon>
    </lineage>
</organism>
<gene>
    <name evidence="1" type="ORF">SAMN05421740_105124</name>
</gene>
<protein>
    <submittedName>
        <fullName evidence="1">Uncharacterized protein</fullName>
    </submittedName>
</protein>
<dbReference type="AlphaFoldDB" id="A0A1H7Q1U2"/>
<sequence>MNFTGKWEDSLKSVCLLASYDTIMYEKPPYQITGQLLTLLTQIGE</sequence>
<name>A0A1H7Q1U2_9SPHI</name>
<keyword evidence="2" id="KW-1185">Reference proteome</keyword>
<proteinExistence type="predicted"/>
<dbReference type="Proteomes" id="UP000198916">
    <property type="component" value="Unassembled WGS sequence"/>
</dbReference>
<dbReference type="EMBL" id="FNZR01000005">
    <property type="protein sequence ID" value="SEL41796.1"/>
    <property type="molecule type" value="Genomic_DNA"/>
</dbReference>